<reference evidence="2 3" key="1">
    <citation type="submission" date="2020-08" db="EMBL/GenBank/DDBJ databases">
        <title>Genomic Encyclopedia of Type Strains, Phase IV (KMG-V): Genome sequencing to study the core and pangenomes of soil and plant-associated prokaryotes.</title>
        <authorList>
            <person name="Whitman W."/>
        </authorList>
    </citation>
    <scope>NUCLEOTIDE SEQUENCE [LARGE SCALE GENOMIC DNA]</scope>
    <source>
        <strain evidence="2 3">34/80</strain>
    </source>
</reference>
<evidence type="ECO:0000313" key="3">
    <source>
        <dbReference type="Proteomes" id="UP000524450"/>
    </source>
</evidence>
<comment type="caution">
    <text evidence="2">The sequence shown here is derived from an EMBL/GenBank/DDBJ whole genome shotgun (WGS) entry which is preliminary data.</text>
</comment>
<dbReference type="AlphaFoldDB" id="A0A840FIJ9"/>
<protein>
    <submittedName>
        <fullName evidence="2">Uncharacterized protein</fullName>
    </submittedName>
</protein>
<organism evidence="2 3">
    <name type="scientific">Variovorax guangxiensis</name>
    <dbReference type="NCBI Taxonomy" id="1775474"/>
    <lineage>
        <taxon>Bacteria</taxon>
        <taxon>Pseudomonadati</taxon>
        <taxon>Pseudomonadota</taxon>
        <taxon>Betaproteobacteria</taxon>
        <taxon>Burkholderiales</taxon>
        <taxon>Comamonadaceae</taxon>
        <taxon>Variovorax</taxon>
    </lineage>
</organism>
<evidence type="ECO:0000313" key="2">
    <source>
        <dbReference type="EMBL" id="MBB4219479.1"/>
    </source>
</evidence>
<keyword evidence="1" id="KW-0812">Transmembrane</keyword>
<dbReference type="EMBL" id="JACIFZ010000001">
    <property type="protein sequence ID" value="MBB4219479.1"/>
    <property type="molecule type" value="Genomic_DNA"/>
</dbReference>
<accession>A0A840FIJ9</accession>
<gene>
    <name evidence="2" type="ORF">GGD71_000226</name>
</gene>
<keyword evidence="1" id="KW-1133">Transmembrane helix</keyword>
<evidence type="ECO:0000256" key="1">
    <source>
        <dbReference type="SAM" id="Phobius"/>
    </source>
</evidence>
<feature type="transmembrane region" description="Helical" evidence="1">
    <location>
        <begin position="20"/>
        <end position="41"/>
    </location>
</feature>
<name>A0A840FIJ9_9BURK</name>
<proteinExistence type="predicted"/>
<sequence length="82" mass="8960">MKSLGLHYLNEQRILAMSESVVAMGVSALLLWAVFIYVKFVPSASGLSRRIGYLVAFFAMMTLLGAAGLWLTFLTIVAVYGL</sequence>
<dbReference type="Proteomes" id="UP000524450">
    <property type="component" value="Unassembled WGS sequence"/>
</dbReference>
<dbReference type="RefSeq" id="WP_184634698.1">
    <property type="nucleotide sequence ID" value="NZ_JACIFZ010000001.1"/>
</dbReference>
<keyword evidence="1" id="KW-0472">Membrane</keyword>
<feature type="transmembrane region" description="Helical" evidence="1">
    <location>
        <begin position="53"/>
        <end position="80"/>
    </location>
</feature>